<keyword evidence="3" id="KW-0597">Phosphoprotein</keyword>
<dbReference type="InterPro" id="IPR003661">
    <property type="entry name" value="HisK_dim/P_dom"/>
</dbReference>
<evidence type="ECO:0000256" key="2">
    <source>
        <dbReference type="ARBA" id="ARBA00012438"/>
    </source>
</evidence>
<feature type="domain" description="Histidine kinase" evidence="15">
    <location>
        <begin position="139"/>
        <end position="355"/>
    </location>
</feature>
<evidence type="ECO:0000256" key="3">
    <source>
        <dbReference type="ARBA" id="ARBA00022553"/>
    </source>
</evidence>
<dbReference type="SMART" id="SM00388">
    <property type="entry name" value="HisKA"/>
    <property type="match status" value="1"/>
</dbReference>
<evidence type="ECO:0000256" key="6">
    <source>
        <dbReference type="ARBA" id="ARBA00022777"/>
    </source>
</evidence>
<name>A0A1E8FA20_9ALTE</name>
<evidence type="ECO:0000256" key="12">
    <source>
        <dbReference type="ARBA" id="ARBA00039567"/>
    </source>
</evidence>
<keyword evidence="6 16" id="KW-0418">Kinase</keyword>
<keyword evidence="10" id="KW-0535">Nitrogen fixation</keyword>
<organism evidence="16 17">
    <name type="scientific">Alteromonas lipolytica</name>
    <dbReference type="NCBI Taxonomy" id="1856405"/>
    <lineage>
        <taxon>Bacteria</taxon>
        <taxon>Pseudomonadati</taxon>
        <taxon>Pseudomonadota</taxon>
        <taxon>Gammaproteobacteria</taxon>
        <taxon>Alteromonadales</taxon>
        <taxon>Alteromonadaceae</taxon>
        <taxon>Alteromonas/Salinimonas group</taxon>
        <taxon>Alteromonas</taxon>
    </lineage>
</organism>
<dbReference type="InterPro" id="IPR003594">
    <property type="entry name" value="HATPase_dom"/>
</dbReference>
<dbReference type="SMART" id="SM00091">
    <property type="entry name" value="PAS"/>
    <property type="match status" value="1"/>
</dbReference>
<evidence type="ECO:0000256" key="4">
    <source>
        <dbReference type="ARBA" id="ARBA00022679"/>
    </source>
</evidence>
<keyword evidence="7" id="KW-0378">Hydrolase</keyword>
<dbReference type="Pfam" id="PF00512">
    <property type="entry name" value="HisKA"/>
    <property type="match status" value="1"/>
</dbReference>
<dbReference type="NCBIfam" id="NF008293">
    <property type="entry name" value="PRK11073.1"/>
    <property type="match status" value="1"/>
</dbReference>
<evidence type="ECO:0000256" key="5">
    <source>
        <dbReference type="ARBA" id="ARBA00022741"/>
    </source>
</evidence>
<dbReference type="CDD" id="cd00130">
    <property type="entry name" value="PAS"/>
    <property type="match status" value="1"/>
</dbReference>
<dbReference type="InterPro" id="IPR036890">
    <property type="entry name" value="HATPase_C_sf"/>
</dbReference>
<dbReference type="PANTHER" id="PTHR43065:SF16">
    <property type="entry name" value="SENSORY HISTIDINE KINASE_PHOSPHATASE NTRB"/>
    <property type="match status" value="1"/>
</dbReference>
<dbReference type="RefSeq" id="WP_070178283.1">
    <property type="nucleotide sequence ID" value="NZ_BMJR01000005.1"/>
</dbReference>
<dbReference type="GO" id="GO:0000155">
    <property type="term" value="F:phosphorelay sensor kinase activity"/>
    <property type="evidence" value="ECO:0007669"/>
    <property type="project" value="InterPro"/>
</dbReference>
<dbReference type="PROSITE" id="PS50109">
    <property type="entry name" value="HIS_KIN"/>
    <property type="match status" value="1"/>
</dbReference>
<sequence length="359" mass="40622">MHATPFDTNNLLDNLNTVLVVIDNSLRIVYANHAGQALFATGTKQLYGQPLADFFVPNTINKARLRAAFRRGEDFTENEIKLYFRDNRVVLADLTVTNLSTEEGPRLLFEVKKIDQQKRISRENQQHAQHYAARELIRGLAHEIKNPLGGIRGAAQLLEKALESDEQKEFTQLIIEQADRLRNLVDRLLGPNSLPRLEWCNLHRPLEKVRSLMKADTTQAIAITRDYDPSIPEVRVDPDMLQQAVLNIVRNAVQALRDSKTPNPHIRLVTRIERQLTIHGHRHPLAAQIKIIDNGPGIPPEIRDTLFYPLVTSKDTGSGLGLSIAQTLVNHHDGKIEVDSRPGHTEFILSLPIDRKESH</sequence>
<dbReference type="EMBL" id="MJIC01000016">
    <property type="protein sequence ID" value="OFI32755.1"/>
    <property type="molecule type" value="Genomic_DNA"/>
</dbReference>
<evidence type="ECO:0000256" key="1">
    <source>
        <dbReference type="ARBA" id="ARBA00000085"/>
    </source>
</evidence>
<evidence type="ECO:0000256" key="14">
    <source>
        <dbReference type="ARBA" id="ARBA00043094"/>
    </source>
</evidence>
<keyword evidence="17" id="KW-1185">Reference proteome</keyword>
<keyword evidence="8" id="KW-0067">ATP-binding</keyword>
<dbReference type="InterPro" id="IPR005467">
    <property type="entry name" value="His_kinase_dom"/>
</dbReference>
<gene>
    <name evidence="16" type="primary">glnL</name>
    <name evidence="16" type="ORF">BFC17_06285</name>
</gene>
<dbReference type="EC" id="2.7.13.3" evidence="2"/>
<protein>
    <recommendedName>
        <fullName evidence="12">Sensory histidine kinase/phosphatase NtrB</fullName>
        <ecNumber evidence="2">2.7.13.3</ecNumber>
    </recommendedName>
    <alternativeName>
        <fullName evidence="13">Nitrogen regulation protein NR(II)</fullName>
    </alternativeName>
    <alternativeName>
        <fullName evidence="14">Nitrogen regulator II</fullName>
    </alternativeName>
</protein>
<dbReference type="SUPFAM" id="SSF55874">
    <property type="entry name" value="ATPase domain of HSP90 chaperone/DNA topoisomerase II/histidine kinase"/>
    <property type="match status" value="1"/>
</dbReference>
<dbReference type="SUPFAM" id="SSF47384">
    <property type="entry name" value="Homodimeric domain of signal transducing histidine kinase"/>
    <property type="match status" value="1"/>
</dbReference>
<evidence type="ECO:0000313" key="17">
    <source>
        <dbReference type="Proteomes" id="UP000176037"/>
    </source>
</evidence>
<dbReference type="InterPro" id="IPR013767">
    <property type="entry name" value="PAS_fold"/>
</dbReference>
<dbReference type="GO" id="GO:0005524">
    <property type="term" value="F:ATP binding"/>
    <property type="evidence" value="ECO:0007669"/>
    <property type="project" value="UniProtKB-KW"/>
</dbReference>
<dbReference type="OrthoDB" id="9789238at2"/>
<reference evidence="16 17" key="1">
    <citation type="submission" date="2016-09" db="EMBL/GenBank/DDBJ databases">
        <title>Alteromonas lipolytica, a new species isolated from sea water.</title>
        <authorList>
            <person name="Wu Y.-H."/>
            <person name="Cheng H."/>
            <person name="Xu X.-W."/>
        </authorList>
    </citation>
    <scope>NUCLEOTIDE SEQUENCE [LARGE SCALE GENOMIC DNA]</scope>
    <source>
        <strain evidence="16 17">JW12</strain>
    </source>
</reference>
<comment type="catalytic activity">
    <reaction evidence="1">
        <text>ATP + protein L-histidine = ADP + protein N-phospho-L-histidine.</text>
        <dbReference type="EC" id="2.7.13.3"/>
    </reaction>
</comment>
<comment type="function">
    <text evidence="11">Member of the two-component regulatory system NtrB/NtrC, which controls expression of the nitrogen-regulated (ntr) genes in response to nitrogen limitation. Under conditions of nitrogen limitation, NtrB autophosphorylates and transfers the phosphoryl group to NtrC. In the presence of nitrogen, acts as a phosphatase that dephosphorylates and inactivates NtrC.</text>
</comment>
<accession>A0A1E8FA20</accession>
<dbReference type="InterPro" id="IPR004358">
    <property type="entry name" value="Sig_transdc_His_kin-like_C"/>
</dbReference>
<dbReference type="PRINTS" id="PR00344">
    <property type="entry name" value="BCTRLSENSOR"/>
</dbReference>
<evidence type="ECO:0000259" key="15">
    <source>
        <dbReference type="PROSITE" id="PS50109"/>
    </source>
</evidence>
<dbReference type="InterPro" id="IPR036097">
    <property type="entry name" value="HisK_dim/P_sf"/>
</dbReference>
<dbReference type="InterPro" id="IPR000014">
    <property type="entry name" value="PAS"/>
</dbReference>
<dbReference type="SUPFAM" id="SSF55785">
    <property type="entry name" value="PYP-like sensor domain (PAS domain)"/>
    <property type="match status" value="1"/>
</dbReference>
<dbReference type="GO" id="GO:0006355">
    <property type="term" value="P:regulation of DNA-templated transcription"/>
    <property type="evidence" value="ECO:0007669"/>
    <property type="project" value="InterPro"/>
</dbReference>
<dbReference type="CDD" id="cd00082">
    <property type="entry name" value="HisKA"/>
    <property type="match status" value="1"/>
</dbReference>
<dbReference type="PANTHER" id="PTHR43065">
    <property type="entry name" value="SENSOR HISTIDINE KINASE"/>
    <property type="match status" value="1"/>
</dbReference>
<dbReference type="InterPro" id="IPR035965">
    <property type="entry name" value="PAS-like_dom_sf"/>
</dbReference>
<evidence type="ECO:0000256" key="8">
    <source>
        <dbReference type="ARBA" id="ARBA00022840"/>
    </source>
</evidence>
<evidence type="ECO:0000313" key="16">
    <source>
        <dbReference type="EMBL" id="OFI32755.1"/>
    </source>
</evidence>
<keyword evidence="9" id="KW-0902">Two-component regulatory system</keyword>
<comment type="caution">
    <text evidence="16">The sequence shown here is derived from an EMBL/GenBank/DDBJ whole genome shotgun (WGS) entry which is preliminary data.</text>
</comment>
<evidence type="ECO:0000256" key="11">
    <source>
        <dbReference type="ARBA" id="ARBA00037696"/>
    </source>
</evidence>
<dbReference type="Gene3D" id="3.30.450.20">
    <property type="entry name" value="PAS domain"/>
    <property type="match status" value="1"/>
</dbReference>
<proteinExistence type="predicted"/>
<dbReference type="SMART" id="SM00387">
    <property type="entry name" value="HATPase_c"/>
    <property type="match status" value="1"/>
</dbReference>
<dbReference type="Pfam" id="PF02518">
    <property type="entry name" value="HATPase_c"/>
    <property type="match status" value="1"/>
</dbReference>
<keyword evidence="4" id="KW-0808">Transferase</keyword>
<dbReference type="Gene3D" id="1.10.287.130">
    <property type="match status" value="1"/>
</dbReference>
<keyword evidence="5" id="KW-0547">Nucleotide-binding</keyword>
<dbReference type="Pfam" id="PF00989">
    <property type="entry name" value="PAS"/>
    <property type="match status" value="1"/>
</dbReference>
<evidence type="ECO:0000256" key="10">
    <source>
        <dbReference type="ARBA" id="ARBA00023231"/>
    </source>
</evidence>
<evidence type="ECO:0000256" key="13">
    <source>
        <dbReference type="ARBA" id="ARBA00042313"/>
    </source>
</evidence>
<dbReference type="Proteomes" id="UP000176037">
    <property type="component" value="Unassembled WGS sequence"/>
</dbReference>
<dbReference type="GO" id="GO:0016787">
    <property type="term" value="F:hydrolase activity"/>
    <property type="evidence" value="ECO:0007669"/>
    <property type="project" value="UniProtKB-KW"/>
</dbReference>
<evidence type="ECO:0000256" key="7">
    <source>
        <dbReference type="ARBA" id="ARBA00022801"/>
    </source>
</evidence>
<dbReference type="AlphaFoldDB" id="A0A1E8FA20"/>
<dbReference type="Gene3D" id="3.30.565.10">
    <property type="entry name" value="Histidine kinase-like ATPase, C-terminal domain"/>
    <property type="match status" value="1"/>
</dbReference>
<dbReference type="STRING" id="1856405.BFC17_06285"/>
<evidence type="ECO:0000256" key="9">
    <source>
        <dbReference type="ARBA" id="ARBA00023012"/>
    </source>
</evidence>